<name>A0A0T9M8Z9_YERIN</name>
<evidence type="ECO:0000313" key="2">
    <source>
        <dbReference type="Proteomes" id="UP000038750"/>
    </source>
</evidence>
<evidence type="ECO:0000313" key="1">
    <source>
        <dbReference type="EMBL" id="CNF78789.1"/>
    </source>
</evidence>
<dbReference type="AlphaFoldDB" id="A0A0T9M8Z9"/>
<protein>
    <submittedName>
        <fullName evidence="1">Uncharacterized protein</fullName>
    </submittedName>
</protein>
<dbReference type="Proteomes" id="UP000038750">
    <property type="component" value="Unassembled WGS sequence"/>
</dbReference>
<dbReference type="EMBL" id="CPZJ01000008">
    <property type="protein sequence ID" value="CNF78789.1"/>
    <property type="molecule type" value="Genomic_DNA"/>
</dbReference>
<proteinExistence type="predicted"/>
<reference evidence="1 2" key="1">
    <citation type="submission" date="2015-03" db="EMBL/GenBank/DDBJ databases">
        <authorList>
            <person name="Murphy D."/>
        </authorList>
    </citation>
    <scope>NUCLEOTIDE SEQUENCE [LARGE SCALE GENOMIC DNA]</scope>
    <source>
        <strain evidence="1 2">BR165/97</strain>
    </source>
</reference>
<gene>
    <name evidence="1" type="ORF">ERS008530_02106</name>
</gene>
<organism evidence="1 2">
    <name type="scientific">Yersinia intermedia</name>
    <dbReference type="NCBI Taxonomy" id="631"/>
    <lineage>
        <taxon>Bacteria</taxon>
        <taxon>Pseudomonadati</taxon>
        <taxon>Pseudomonadota</taxon>
        <taxon>Gammaproteobacteria</taxon>
        <taxon>Enterobacterales</taxon>
        <taxon>Yersiniaceae</taxon>
        <taxon>Yersinia</taxon>
    </lineage>
</organism>
<dbReference type="RefSeq" id="WP_050073559.1">
    <property type="nucleotide sequence ID" value="NZ_CPZJ01000008.1"/>
</dbReference>
<sequence length="142" mass="16215">MGQIKRIIASILNKGVIVINNIENDYESEVIRLISDTFGAYMNEENKTLQAWLDAPFKFDKEAILAHAAWVREGFRAGDDAALLMPELDVLLDFMQLSRDDRDRQGAKALLYGSKINEMNALLKVLMTYYQVQIKALKNEMD</sequence>
<accession>A0A0T9M8Z9</accession>